<organism evidence="1 2">
    <name type="scientific">Actinomadura gamaensis</name>
    <dbReference type="NCBI Taxonomy" id="1763541"/>
    <lineage>
        <taxon>Bacteria</taxon>
        <taxon>Bacillati</taxon>
        <taxon>Actinomycetota</taxon>
        <taxon>Actinomycetes</taxon>
        <taxon>Streptosporangiales</taxon>
        <taxon>Thermomonosporaceae</taxon>
        <taxon>Actinomadura</taxon>
    </lineage>
</organism>
<comment type="caution">
    <text evidence="1">The sequence shown here is derived from an EMBL/GenBank/DDBJ whole genome shotgun (WGS) entry which is preliminary data.</text>
</comment>
<evidence type="ECO:0000313" key="2">
    <source>
        <dbReference type="Proteomes" id="UP001595872"/>
    </source>
</evidence>
<dbReference type="Proteomes" id="UP001595872">
    <property type="component" value="Unassembled WGS sequence"/>
</dbReference>
<evidence type="ECO:0008006" key="3">
    <source>
        <dbReference type="Google" id="ProtNLM"/>
    </source>
</evidence>
<dbReference type="RefSeq" id="WP_378263490.1">
    <property type="nucleotide sequence ID" value="NZ_JBHSIT010000014.1"/>
</dbReference>
<reference evidence="2" key="1">
    <citation type="journal article" date="2019" name="Int. J. Syst. Evol. Microbiol.">
        <title>The Global Catalogue of Microorganisms (GCM) 10K type strain sequencing project: providing services to taxonomists for standard genome sequencing and annotation.</title>
        <authorList>
            <consortium name="The Broad Institute Genomics Platform"/>
            <consortium name="The Broad Institute Genome Sequencing Center for Infectious Disease"/>
            <person name="Wu L."/>
            <person name="Ma J."/>
        </authorList>
    </citation>
    <scope>NUCLEOTIDE SEQUENCE [LARGE SCALE GENOMIC DNA]</scope>
    <source>
        <strain evidence="2">KLKA75</strain>
    </source>
</reference>
<name>A0ABV9UBM6_9ACTN</name>
<keyword evidence="2" id="KW-1185">Reference proteome</keyword>
<protein>
    <recommendedName>
        <fullName evidence="3">Tetratricopeptide repeat protein</fullName>
    </recommendedName>
</protein>
<dbReference type="InterPro" id="IPR011990">
    <property type="entry name" value="TPR-like_helical_dom_sf"/>
</dbReference>
<sequence>MTDQIIEDRAEEIGFNNPIIDPGLGDLAEAHIRLGDLDGADRALCRLEDQASATGLVWPVAAAARCRGLLSRDLTAAERCFAEAEAALRRWKMPFEQARVRLSRGKVLRRHQHGAEARSPLRKAWNLLTPQELQVA</sequence>
<gene>
    <name evidence="1" type="ORF">ACFPCY_37300</name>
</gene>
<accession>A0ABV9UBM6</accession>
<dbReference type="SUPFAM" id="SSF48452">
    <property type="entry name" value="TPR-like"/>
    <property type="match status" value="1"/>
</dbReference>
<proteinExistence type="predicted"/>
<evidence type="ECO:0000313" key="1">
    <source>
        <dbReference type="EMBL" id="MFC4913005.1"/>
    </source>
</evidence>
<dbReference type="EMBL" id="JBHSIT010000014">
    <property type="protein sequence ID" value="MFC4913005.1"/>
    <property type="molecule type" value="Genomic_DNA"/>
</dbReference>